<name>A0AC61KY55_9EURY</name>
<gene>
    <name evidence="1" type="ORF">C4B59_16880</name>
</gene>
<reference evidence="1" key="1">
    <citation type="submission" date="2018-01" db="EMBL/GenBank/DDBJ databases">
        <authorList>
            <person name="Krukenberg V."/>
        </authorList>
    </citation>
    <scope>NUCLEOTIDE SEQUENCE</scope>
    <source>
        <strain evidence="1">E20ANME2</strain>
    </source>
</reference>
<dbReference type="Proteomes" id="UP000248329">
    <property type="component" value="Unassembled WGS sequence"/>
</dbReference>
<sequence>MSIAIPENLAERVPCDLALVIALTFACILFVLAPRLNETPVRVVLGLLLVLFLPGYSLVAALFPRSADLDGVERVALSFGLSIAIVPLIGLGLNYTQYGIRLVPVLLGLSVFTILLALAACVRREMVSEAERFVVGGWGLWLGCGGDGSGGGRCRSGSGGEGSEGRGGGLA</sequence>
<dbReference type="EMBL" id="PQXF01000103">
    <property type="protein sequence ID" value="PXF56444.1"/>
    <property type="molecule type" value="Genomic_DNA"/>
</dbReference>
<comment type="caution">
    <text evidence="1">The sequence shown here is derived from an EMBL/GenBank/DDBJ whole genome shotgun (WGS) entry which is preliminary data.</text>
</comment>
<protein>
    <submittedName>
        <fullName evidence="1">Uncharacterized protein</fullName>
    </submittedName>
</protein>
<evidence type="ECO:0000313" key="2">
    <source>
        <dbReference type="Proteomes" id="UP000248329"/>
    </source>
</evidence>
<proteinExistence type="predicted"/>
<organism evidence="1 2">
    <name type="scientific">Candidatus Methanogaster sp</name>
    <dbReference type="NCBI Taxonomy" id="3386292"/>
    <lineage>
        <taxon>Archaea</taxon>
        <taxon>Methanobacteriati</taxon>
        <taxon>Methanobacteriota</taxon>
        <taxon>Stenosarchaea group</taxon>
        <taxon>Methanomicrobia</taxon>
        <taxon>Methanosarcinales</taxon>
        <taxon>ANME-2 cluster</taxon>
        <taxon>Candidatus Methanogasteraceae</taxon>
        <taxon>Candidatus Methanogaster</taxon>
    </lineage>
</organism>
<evidence type="ECO:0000313" key="1">
    <source>
        <dbReference type="EMBL" id="PXF56444.1"/>
    </source>
</evidence>
<accession>A0AC61KY55</accession>